<dbReference type="InterPro" id="IPR024766">
    <property type="entry name" value="Znf_RING_H2"/>
</dbReference>
<evidence type="ECO:0000313" key="8">
    <source>
        <dbReference type="EMBL" id="SUZ91035.1"/>
    </source>
</evidence>
<dbReference type="Gene3D" id="3.30.40.10">
    <property type="entry name" value="Zinc/RING finger domain, C3HC4 (zinc finger)"/>
    <property type="match status" value="1"/>
</dbReference>
<protein>
    <recommendedName>
        <fullName evidence="7">RING-type domain-containing protein</fullName>
    </recommendedName>
</protein>
<organism evidence="8">
    <name type="scientific">marine metagenome</name>
    <dbReference type="NCBI Taxonomy" id="408172"/>
    <lineage>
        <taxon>unclassified sequences</taxon>
        <taxon>metagenomes</taxon>
        <taxon>ecological metagenomes</taxon>
    </lineage>
</organism>
<dbReference type="AlphaFoldDB" id="A0A381RGU9"/>
<keyword evidence="3" id="KW-0863">Zinc-finger</keyword>
<dbReference type="InterPro" id="IPR013083">
    <property type="entry name" value="Znf_RING/FYVE/PHD"/>
</dbReference>
<evidence type="ECO:0000256" key="5">
    <source>
        <dbReference type="ARBA" id="ARBA00022833"/>
    </source>
</evidence>
<evidence type="ECO:0000256" key="4">
    <source>
        <dbReference type="ARBA" id="ARBA00022786"/>
    </source>
</evidence>
<accession>A0A381RGU9</accession>
<dbReference type="PANTHER" id="PTHR47662:SF2">
    <property type="entry name" value="RING-H2 FINGER PROTEIN ATL57-LIKE"/>
    <property type="match status" value="1"/>
</dbReference>
<dbReference type="EMBL" id="UINC01001943">
    <property type="protein sequence ID" value="SUZ91035.1"/>
    <property type="molecule type" value="Genomic_DNA"/>
</dbReference>
<feature type="transmembrane region" description="Helical" evidence="6">
    <location>
        <begin position="6"/>
        <end position="24"/>
    </location>
</feature>
<dbReference type="Pfam" id="PF12678">
    <property type="entry name" value="zf-rbx1"/>
    <property type="match status" value="1"/>
</dbReference>
<dbReference type="PANTHER" id="PTHR47662">
    <property type="entry name" value="RING-TYPE DOMAIN-CONTAINING PROTEIN"/>
    <property type="match status" value="1"/>
</dbReference>
<evidence type="ECO:0000256" key="3">
    <source>
        <dbReference type="ARBA" id="ARBA00022771"/>
    </source>
</evidence>
<comment type="pathway">
    <text evidence="1">Protein modification; protein ubiquitination.</text>
</comment>
<evidence type="ECO:0000256" key="1">
    <source>
        <dbReference type="ARBA" id="ARBA00004906"/>
    </source>
</evidence>
<dbReference type="SUPFAM" id="SSF57850">
    <property type="entry name" value="RING/U-box"/>
    <property type="match status" value="1"/>
</dbReference>
<dbReference type="PROSITE" id="PS50089">
    <property type="entry name" value="ZF_RING_2"/>
    <property type="match status" value="1"/>
</dbReference>
<keyword evidence="4" id="KW-0833">Ubl conjugation pathway</keyword>
<feature type="domain" description="RING-type" evidence="7">
    <location>
        <begin position="59"/>
        <end position="108"/>
    </location>
</feature>
<reference evidence="8" key="1">
    <citation type="submission" date="2018-05" db="EMBL/GenBank/DDBJ databases">
        <authorList>
            <person name="Lanie J.A."/>
            <person name="Ng W.-L."/>
            <person name="Kazmierczak K.M."/>
            <person name="Andrzejewski T.M."/>
            <person name="Davidsen T.M."/>
            <person name="Wayne K.J."/>
            <person name="Tettelin H."/>
            <person name="Glass J.I."/>
            <person name="Rusch D."/>
            <person name="Podicherti R."/>
            <person name="Tsui H.-C.T."/>
            <person name="Winkler M.E."/>
        </authorList>
    </citation>
    <scope>NUCLEOTIDE SEQUENCE</scope>
</reference>
<dbReference type="GO" id="GO:0008270">
    <property type="term" value="F:zinc ion binding"/>
    <property type="evidence" value="ECO:0007669"/>
    <property type="project" value="UniProtKB-KW"/>
</dbReference>
<sequence length="158" mass="19188">MADIIVLMSIVGVGIGYVALKKLIKKIQYRKTLKNMVFKNRFKINKKNIKKYNLEEGDCCICLDNFHEKCENHRKCDKKGYQLHCNHIFHKKCILEWLNTKATCPLCNIDIDIKYPKNFEELQYQILHRRFEERHARNMERRRRIRNNRIHQSRNNLI</sequence>
<dbReference type="InterPro" id="IPR001841">
    <property type="entry name" value="Znf_RING"/>
</dbReference>
<dbReference type="SMART" id="SM00184">
    <property type="entry name" value="RING"/>
    <property type="match status" value="1"/>
</dbReference>
<keyword evidence="5" id="KW-0862">Zinc</keyword>
<name>A0A381RGU9_9ZZZZ</name>
<keyword evidence="6" id="KW-0812">Transmembrane</keyword>
<keyword evidence="2" id="KW-0479">Metal-binding</keyword>
<keyword evidence="6" id="KW-0472">Membrane</keyword>
<evidence type="ECO:0000256" key="2">
    <source>
        <dbReference type="ARBA" id="ARBA00022723"/>
    </source>
</evidence>
<keyword evidence="6" id="KW-1133">Transmembrane helix</keyword>
<gene>
    <name evidence="8" type="ORF">METZ01_LOCUS43889</name>
</gene>
<evidence type="ECO:0000259" key="7">
    <source>
        <dbReference type="PROSITE" id="PS50089"/>
    </source>
</evidence>
<evidence type="ECO:0000256" key="6">
    <source>
        <dbReference type="SAM" id="Phobius"/>
    </source>
</evidence>
<proteinExistence type="predicted"/>